<dbReference type="GO" id="GO:0005886">
    <property type="term" value="C:plasma membrane"/>
    <property type="evidence" value="ECO:0007669"/>
    <property type="project" value="TreeGrafter"/>
</dbReference>
<dbReference type="GO" id="GO:0033850">
    <property type="term" value="F:Z-farnesyl diphosphate synthase activity"/>
    <property type="evidence" value="ECO:0007669"/>
    <property type="project" value="TreeGrafter"/>
</dbReference>
<comment type="similarity">
    <text evidence="2">Belongs to the UPP synthase family. Z-FPP synthase subfamily.</text>
</comment>
<reference evidence="4" key="1">
    <citation type="journal article" date="2014" name="Int. J. Syst. Evol. Microbiol.">
        <title>Complete genome sequence of Corynebacterium casei LMG S-19264T (=DSM 44701T), isolated from a smear-ripened cheese.</title>
        <authorList>
            <consortium name="US DOE Joint Genome Institute (JGI-PGF)"/>
            <person name="Walter F."/>
            <person name="Albersmeier A."/>
            <person name="Kalinowski J."/>
            <person name="Ruckert C."/>
        </authorList>
    </citation>
    <scope>NUCLEOTIDE SEQUENCE</scope>
    <source>
        <strain evidence="4">CGMCC 4.7306</strain>
    </source>
</reference>
<keyword evidence="5" id="KW-1185">Reference proteome</keyword>
<comment type="caution">
    <text evidence="4">The sequence shown here is derived from an EMBL/GenBank/DDBJ whole genome shotgun (WGS) entry which is preliminary data.</text>
</comment>
<feature type="binding site" evidence="3">
    <location>
        <begin position="216"/>
        <end position="218"/>
    </location>
    <ligand>
        <name>substrate</name>
    </ligand>
</feature>
<feature type="binding site" evidence="3">
    <location>
        <position position="36"/>
    </location>
    <ligand>
        <name>Mg(2+)</name>
        <dbReference type="ChEBI" id="CHEBI:18420"/>
    </ligand>
</feature>
<dbReference type="NCBIfam" id="TIGR00055">
    <property type="entry name" value="uppS"/>
    <property type="match status" value="1"/>
</dbReference>
<keyword evidence="1 3" id="KW-0808">Transferase</keyword>
<gene>
    <name evidence="4" type="primary">uppS</name>
    <name evidence="4" type="ORF">GCM10011575_28540</name>
</gene>
<comment type="caution">
    <text evidence="3">Lacks conserved residue(s) required for the propagation of feature annotation.</text>
</comment>
<keyword evidence="3" id="KW-0479">Metal-binding</keyword>
<comment type="cofactor">
    <cofactor evidence="3">
        <name>Mg(2+)</name>
        <dbReference type="ChEBI" id="CHEBI:18420"/>
    </cofactor>
    <text evidence="3">Binds 2 magnesium ions per subunit.</text>
</comment>
<dbReference type="InterPro" id="IPR036424">
    <property type="entry name" value="UPP_synth-like_sf"/>
</dbReference>
<evidence type="ECO:0000256" key="3">
    <source>
        <dbReference type="HAMAP-Rule" id="MF_01139"/>
    </source>
</evidence>
<dbReference type="Gene3D" id="3.40.1180.10">
    <property type="entry name" value="Decaprenyl diphosphate synthase-like"/>
    <property type="match status" value="1"/>
</dbReference>
<dbReference type="InterPro" id="IPR001441">
    <property type="entry name" value="UPP_synth-like"/>
</dbReference>
<dbReference type="Pfam" id="PF01255">
    <property type="entry name" value="Prenyltransf"/>
    <property type="match status" value="1"/>
</dbReference>
<organism evidence="4 5">
    <name type="scientific">Microlunatus endophyticus</name>
    <dbReference type="NCBI Taxonomy" id="1716077"/>
    <lineage>
        <taxon>Bacteria</taxon>
        <taxon>Bacillati</taxon>
        <taxon>Actinomycetota</taxon>
        <taxon>Actinomycetes</taxon>
        <taxon>Propionibacteriales</taxon>
        <taxon>Propionibacteriaceae</taxon>
        <taxon>Microlunatus</taxon>
    </lineage>
</organism>
<feature type="binding site" evidence="3">
    <location>
        <position position="89"/>
    </location>
    <ligand>
        <name>substrate</name>
    </ligand>
</feature>
<evidence type="ECO:0000256" key="1">
    <source>
        <dbReference type="ARBA" id="ARBA00022679"/>
    </source>
</evidence>
<feature type="active site" evidence="3">
    <location>
        <position position="36"/>
    </location>
</feature>
<evidence type="ECO:0000256" key="2">
    <source>
        <dbReference type="ARBA" id="ARBA00038453"/>
    </source>
</evidence>
<feature type="binding site" evidence="3">
    <location>
        <position position="54"/>
    </location>
    <ligand>
        <name>substrate</name>
    </ligand>
</feature>
<evidence type="ECO:0000313" key="4">
    <source>
        <dbReference type="EMBL" id="GGL68271.1"/>
    </source>
</evidence>
<protein>
    <recommendedName>
        <fullName evidence="3">Isoprenyl transferase</fullName>
        <ecNumber evidence="3">2.5.1.-</ecNumber>
    </recommendedName>
</protein>
<dbReference type="SUPFAM" id="SSF64005">
    <property type="entry name" value="Undecaprenyl diphosphate synthase"/>
    <property type="match status" value="1"/>
</dbReference>
<dbReference type="CDD" id="cd00475">
    <property type="entry name" value="Cis_IPPS"/>
    <property type="match status" value="1"/>
</dbReference>
<reference evidence="4" key="2">
    <citation type="submission" date="2020-09" db="EMBL/GenBank/DDBJ databases">
        <authorList>
            <person name="Sun Q."/>
            <person name="Zhou Y."/>
        </authorList>
    </citation>
    <scope>NUCLEOTIDE SEQUENCE</scope>
    <source>
        <strain evidence="4">CGMCC 4.7306</strain>
    </source>
</reference>
<dbReference type="HAMAP" id="MF_01139">
    <property type="entry name" value="ISPT"/>
    <property type="match status" value="1"/>
</dbReference>
<dbReference type="PANTHER" id="PTHR10291:SF43">
    <property type="entry name" value="DEHYDRODOLICHYL DIPHOSPHATE SYNTHASE COMPLEX SUBUNIT DHDDS"/>
    <property type="match status" value="1"/>
</dbReference>
<dbReference type="EMBL" id="BMMZ01000006">
    <property type="protein sequence ID" value="GGL68271.1"/>
    <property type="molecule type" value="Genomic_DNA"/>
</dbReference>
<proteinExistence type="inferred from homology"/>
<keyword evidence="3" id="KW-0460">Magnesium</keyword>
<comment type="subunit">
    <text evidence="3">Homodimer.</text>
</comment>
<feature type="binding site" evidence="3">
    <location>
        <position position="41"/>
    </location>
    <ligand>
        <name>substrate</name>
    </ligand>
</feature>
<feature type="binding site" evidence="3">
    <location>
        <position position="210"/>
    </location>
    <ligand>
        <name>substrate</name>
    </ligand>
</feature>
<feature type="active site" description="Proton acceptor" evidence="3">
    <location>
        <position position="85"/>
    </location>
</feature>
<name>A0A917W644_9ACTN</name>
<comment type="function">
    <text evidence="3">Catalyzes the condensation of isopentenyl diphosphate (IPP) with allylic pyrophosphates generating different type of terpenoids.</text>
</comment>
<accession>A0A917W644</accession>
<dbReference type="GO" id="GO:0016094">
    <property type="term" value="P:polyprenol biosynthetic process"/>
    <property type="evidence" value="ECO:0007669"/>
    <property type="project" value="TreeGrafter"/>
</dbReference>
<feature type="binding site" evidence="3">
    <location>
        <begin position="37"/>
        <end position="40"/>
    </location>
    <ligand>
        <name>substrate</name>
    </ligand>
</feature>
<sequence>MRQSAERVYAHRLRKQLTRSGSDCARLPDHIGVIIDGNRRWARQAGYANPSVGHQIGAEHIADFLRWCQRLTVHHVTIFICSTENLTRRAAAEVAALMDIIENTIARLLTQPGRSWQVHVAGNSDVLPQATATALKDLCTETETVDSGYHLTLAVGYGGRQEIVDAFTSYLREEALTGADLENLARNFEADDIDRHLYQPDLPVPAIIIRTSGEQRSSNFLLWQGSHADYFFCDAYWPAFRETDLLRAVRDYLRRSTIIGES</sequence>
<dbReference type="AlphaFoldDB" id="A0A917W644"/>
<dbReference type="GO" id="GO:0045547">
    <property type="term" value="F:ditrans,polycis-polyprenyl diphosphate synthase [(2E,6E)-farnesyl diphosphate specific] activity"/>
    <property type="evidence" value="ECO:0007669"/>
    <property type="project" value="TreeGrafter"/>
</dbReference>
<dbReference type="EC" id="2.5.1.-" evidence="3"/>
<feature type="binding site" evidence="3">
    <location>
        <begin position="82"/>
        <end position="84"/>
    </location>
    <ligand>
        <name>substrate</name>
    </ligand>
</feature>
<evidence type="ECO:0000313" key="5">
    <source>
        <dbReference type="Proteomes" id="UP000613840"/>
    </source>
</evidence>
<dbReference type="RefSeq" id="WP_188896021.1">
    <property type="nucleotide sequence ID" value="NZ_BMMZ01000006.1"/>
</dbReference>
<dbReference type="Proteomes" id="UP000613840">
    <property type="component" value="Unassembled WGS sequence"/>
</dbReference>
<dbReference type="PANTHER" id="PTHR10291">
    <property type="entry name" value="DEHYDRODOLICHYL DIPHOSPHATE SYNTHASE FAMILY MEMBER"/>
    <property type="match status" value="1"/>
</dbReference>
<dbReference type="GO" id="GO:0000287">
    <property type="term" value="F:magnesium ion binding"/>
    <property type="evidence" value="ECO:0007669"/>
    <property type="project" value="UniProtKB-UniRule"/>
</dbReference>